<dbReference type="EMBL" id="MUBC01000004">
    <property type="protein sequence ID" value="ONM45429.1"/>
    <property type="molecule type" value="Genomic_DNA"/>
</dbReference>
<dbReference type="OrthoDB" id="10021169at2"/>
<feature type="region of interest" description="Disordered" evidence="1">
    <location>
        <begin position="1"/>
        <end position="60"/>
    </location>
</feature>
<feature type="region of interest" description="Disordered" evidence="1">
    <location>
        <begin position="113"/>
        <end position="149"/>
    </location>
</feature>
<evidence type="ECO:0000256" key="1">
    <source>
        <dbReference type="SAM" id="MobiDB-lite"/>
    </source>
</evidence>
<organism evidence="2 3">
    <name type="scientific">Halopseudomonas pachastrellae</name>
    <dbReference type="NCBI Taxonomy" id="254161"/>
    <lineage>
        <taxon>Bacteria</taxon>
        <taxon>Pseudomonadati</taxon>
        <taxon>Pseudomonadota</taxon>
        <taxon>Gammaproteobacteria</taxon>
        <taxon>Pseudomonadales</taxon>
        <taxon>Pseudomonadaceae</taxon>
        <taxon>Halopseudomonas</taxon>
    </lineage>
</organism>
<dbReference type="Proteomes" id="UP000242847">
    <property type="component" value="Unassembled WGS sequence"/>
</dbReference>
<evidence type="ECO:0000313" key="3">
    <source>
        <dbReference type="Proteomes" id="UP000242847"/>
    </source>
</evidence>
<feature type="region of interest" description="Disordered" evidence="1">
    <location>
        <begin position="165"/>
        <end position="218"/>
    </location>
</feature>
<proteinExistence type="predicted"/>
<feature type="compositionally biased region" description="Polar residues" evidence="1">
    <location>
        <begin position="38"/>
        <end position="48"/>
    </location>
</feature>
<evidence type="ECO:0000313" key="2">
    <source>
        <dbReference type="EMBL" id="ONM45429.1"/>
    </source>
</evidence>
<keyword evidence="3" id="KW-1185">Reference proteome</keyword>
<dbReference type="AlphaFoldDB" id="A0A1S8DKK0"/>
<gene>
    <name evidence="2" type="ORF">BXT89_03115</name>
</gene>
<accession>A0A1S8DKK0</accession>
<comment type="caution">
    <text evidence="2">The sequence shown here is derived from an EMBL/GenBank/DDBJ whole genome shotgun (WGS) entry which is preliminary data.</text>
</comment>
<feature type="compositionally biased region" description="Basic and acidic residues" evidence="1">
    <location>
        <begin position="123"/>
        <end position="139"/>
    </location>
</feature>
<dbReference type="RefSeq" id="WP_083724593.1">
    <property type="nucleotide sequence ID" value="NZ_FOUD01000001.1"/>
</dbReference>
<reference evidence="2 3" key="1">
    <citation type="submission" date="2017-01" db="EMBL/GenBank/DDBJ databases">
        <title>Draft genome sequence of Pseudomonas pachastrellae type strain CCUG 46540T from a deep sea.</title>
        <authorList>
            <person name="Gomila M."/>
            <person name="Mulet M."/>
            <person name="Lalucat J."/>
            <person name="Garcia-Valdes E."/>
        </authorList>
    </citation>
    <scope>NUCLEOTIDE SEQUENCE [LARGE SCALE GENOMIC DNA]</scope>
    <source>
        <strain evidence="2 3">CCUG 46540</strain>
    </source>
</reference>
<sequence>MVGLTDIGNMEQTKRRATGVPLRLDDTSTLPAGIARNPTPSRAASNPLAQMPSAKPDPLAGYQQNVQRNRQALSNAAGAAADLYKGAASTLLSAATVVPRTVGGIASGETPITIDSNLPDYGAGERQRAEQKAQRRAERAASVPMQGQEFARGVADRAVSRATSALASIPKPATPSASGQGGSASAPASTAPAAQEQSAAVSLTEPPAGSWASVGNGVAGRRNAQGVAEFTDRPEALAGAQPGRVGGLGDGIGGLSVVSGGREAMDRNLLATEIMQQTRRERSNPNYLTVVGDSSRERAATRNPLDRLVNDRANQERADARAGRENARLDRLAGGNQRIAQLQGQLEQSAQARIDNERNNRAATRLDDLSSILADPSLSPERRAQIERTMGSLTVSAKDRYVPQDVVMGYDETNKPILGRSALDVLTGQTLAQPATLPRTSVPMSDVIKTANARNLTTEQVIEMLAGRGIGVDQ</sequence>
<feature type="compositionally biased region" description="Low complexity" evidence="1">
    <location>
        <begin position="174"/>
        <end position="200"/>
    </location>
</feature>
<name>A0A1S8DKK0_9GAMM</name>
<protein>
    <submittedName>
        <fullName evidence="2">Uncharacterized protein</fullName>
    </submittedName>
</protein>